<keyword evidence="1" id="KW-0472">Membrane</keyword>
<accession>A0A7S0RGC0</accession>
<proteinExistence type="predicted"/>
<organism evidence="2">
    <name type="scientific">Chlamydomonas leiostraca</name>
    <dbReference type="NCBI Taxonomy" id="1034604"/>
    <lineage>
        <taxon>Eukaryota</taxon>
        <taxon>Viridiplantae</taxon>
        <taxon>Chlorophyta</taxon>
        <taxon>core chlorophytes</taxon>
        <taxon>Chlorophyceae</taxon>
        <taxon>CS clade</taxon>
        <taxon>Chlamydomonadales</taxon>
        <taxon>Chlamydomonadaceae</taxon>
        <taxon>Chlamydomonas</taxon>
    </lineage>
</organism>
<dbReference type="EMBL" id="HBFB01013717">
    <property type="protein sequence ID" value="CAD8676945.1"/>
    <property type="molecule type" value="Transcribed_RNA"/>
</dbReference>
<feature type="transmembrane region" description="Helical" evidence="1">
    <location>
        <begin position="21"/>
        <end position="41"/>
    </location>
</feature>
<keyword evidence="1" id="KW-1133">Transmembrane helix</keyword>
<sequence length="148" mass="15970">MANRARNAIQEPLGGSLGKGLQVVTGILGLGALATVTGLFGPIQTFPNETEFARATRDEIKARKPHRCNDRVEDFCRVLFAEDADTLSDLWPSIKHLYACYRSQPGQEPSDPYLMLHPGDGHFVDPRIRAAQQAAAAKKAAPAAGSSQ</sequence>
<protein>
    <submittedName>
        <fullName evidence="2">Uncharacterized protein</fullName>
    </submittedName>
</protein>
<dbReference type="AlphaFoldDB" id="A0A7S0RGC0"/>
<keyword evidence="1" id="KW-0812">Transmembrane</keyword>
<evidence type="ECO:0000256" key="1">
    <source>
        <dbReference type="SAM" id="Phobius"/>
    </source>
</evidence>
<reference evidence="2" key="1">
    <citation type="submission" date="2021-01" db="EMBL/GenBank/DDBJ databases">
        <authorList>
            <person name="Corre E."/>
            <person name="Pelletier E."/>
            <person name="Niang G."/>
            <person name="Scheremetjew M."/>
            <person name="Finn R."/>
            <person name="Kale V."/>
            <person name="Holt S."/>
            <person name="Cochrane G."/>
            <person name="Meng A."/>
            <person name="Brown T."/>
            <person name="Cohen L."/>
        </authorList>
    </citation>
    <scope>NUCLEOTIDE SEQUENCE</scope>
    <source>
        <strain evidence="2">SAG 11-49</strain>
    </source>
</reference>
<name>A0A7S0RGC0_9CHLO</name>
<evidence type="ECO:0000313" key="2">
    <source>
        <dbReference type="EMBL" id="CAD8676945.1"/>
    </source>
</evidence>
<dbReference type="PANTHER" id="PTHR36706">
    <property type="entry name" value="UNNAMED PRODUCT"/>
    <property type="match status" value="1"/>
</dbReference>
<gene>
    <name evidence="2" type="ORF">CLEI1391_LOCUS7716</name>
</gene>